<dbReference type="EMBL" id="CAFBNL010000012">
    <property type="protein sequence ID" value="CAB4945787.1"/>
    <property type="molecule type" value="Genomic_DNA"/>
</dbReference>
<dbReference type="AlphaFoldDB" id="A0A6J7JS66"/>
<organism evidence="1">
    <name type="scientific">freshwater metagenome</name>
    <dbReference type="NCBI Taxonomy" id="449393"/>
    <lineage>
        <taxon>unclassified sequences</taxon>
        <taxon>metagenomes</taxon>
        <taxon>ecological metagenomes</taxon>
    </lineage>
</organism>
<accession>A0A6J7JS66</accession>
<sequence length="78" mass="8754">MQGNSATTRRRVILVQPVDVIVCVECGGRAHLLYVPDPESPYVEGDYAAYRCEECMDRFDLEVTAEDVADEERGAPEF</sequence>
<proteinExistence type="predicted"/>
<protein>
    <submittedName>
        <fullName evidence="1">Unannotated protein</fullName>
    </submittedName>
</protein>
<reference evidence="1" key="1">
    <citation type="submission" date="2020-05" db="EMBL/GenBank/DDBJ databases">
        <authorList>
            <person name="Chiriac C."/>
            <person name="Salcher M."/>
            <person name="Ghai R."/>
            <person name="Kavagutti S V."/>
        </authorList>
    </citation>
    <scope>NUCLEOTIDE SEQUENCE</scope>
</reference>
<evidence type="ECO:0000313" key="1">
    <source>
        <dbReference type="EMBL" id="CAB4945787.1"/>
    </source>
</evidence>
<name>A0A6J7JS66_9ZZZZ</name>
<gene>
    <name evidence="1" type="ORF">UFOPK3789_00364</name>
</gene>